<name>A0AAJ8LR76_9TREE</name>
<evidence type="ECO:0008006" key="3">
    <source>
        <dbReference type="Google" id="ProtNLM"/>
    </source>
</evidence>
<dbReference type="Gene3D" id="3.30.56.110">
    <property type="entry name" value="Protein of unknown function DUF2237"/>
    <property type="match status" value="1"/>
</dbReference>
<organism evidence="1 2">
    <name type="scientific">Kwoniella shandongensis</name>
    <dbReference type="NCBI Taxonomy" id="1734106"/>
    <lineage>
        <taxon>Eukaryota</taxon>
        <taxon>Fungi</taxon>
        <taxon>Dikarya</taxon>
        <taxon>Basidiomycota</taxon>
        <taxon>Agaricomycotina</taxon>
        <taxon>Tremellomycetes</taxon>
        <taxon>Tremellales</taxon>
        <taxon>Cryptococcaceae</taxon>
        <taxon>Kwoniella</taxon>
    </lineage>
</organism>
<evidence type="ECO:0000313" key="1">
    <source>
        <dbReference type="EMBL" id="WWD22582.1"/>
    </source>
</evidence>
<reference evidence="1" key="1">
    <citation type="submission" date="2017-08" db="EMBL/GenBank/DDBJ databases">
        <authorList>
            <person name="Cuomo C."/>
            <person name="Billmyre B."/>
            <person name="Heitman J."/>
        </authorList>
    </citation>
    <scope>NUCLEOTIDE SEQUENCE</scope>
    <source>
        <strain evidence="1">CBS 12478</strain>
    </source>
</reference>
<dbReference type="InterPro" id="IPR018714">
    <property type="entry name" value="DUF2237"/>
</dbReference>
<gene>
    <name evidence="1" type="ORF">CI109_107075</name>
</gene>
<proteinExistence type="predicted"/>
<dbReference type="KEGG" id="ksn:43591774"/>
<dbReference type="PANTHER" id="PTHR37466">
    <property type="entry name" value="SLR1628 PROTEIN"/>
    <property type="match status" value="1"/>
</dbReference>
<dbReference type="RefSeq" id="XP_031858142.2">
    <property type="nucleotide sequence ID" value="XM_032007603.2"/>
</dbReference>
<reference evidence="1" key="2">
    <citation type="submission" date="2024-01" db="EMBL/GenBank/DDBJ databases">
        <title>Comparative genomics of Cryptococcus and Kwoniella reveals pathogenesis evolution and contrasting modes of karyotype evolution via chromosome fusion or intercentromeric recombination.</title>
        <authorList>
            <person name="Coelho M.A."/>
            <person name="David-Palma M."/>
            <person name="Shea T."/>
            <person name="Bowers K."/>
            <person name="McGinley-Smith S."/>
            <person name="Mohammad A.W."/>
            <person name="Gnirke A."/>
            <person name="Yurkov A.M."/>
            <person name="Nowrousian M."/>
            <person name="Sun S."/>
            <person name="Cuomo C.A."/>
            <person name="Heitman J."/>
        </authorList>
    </citation>
    <scope>NUCLEOTIDE SEQUENCE</scope>
    <source>
        <strain evidence="1">CBS 12478</strain>
    </source>
</reference>
<dbReference type="PANTHER" id="PTHR37466:SF1">
    <property type="entry name" value="SLR1628 PROTEIN"/>
    <property type="match status" value="1"/>
</dbReference>
<dbReference type="GeneID" id="43591774"/>
<dbReference type="AlphaFoldDB" id="A0AAJ8LR76"/>
<protein>
    <recommendedName>
        <fullName evidence="3">DUF2237 domain-containing protein</fullName>
    </recommendedName>
</protein>
<dbReference type="Proteomes" id="UP000322225">
    <property type="component" value="Chromosome 13"/>
</dbReference>
<sequence>MNLRSILSIPLSLSALLSSHIQSIAPRFSRAATTMTLDSAKMNVLHAPLQPHTKEGDSTHPTGFMRDGYCWGNAGSDTGKHFIGGVVTQEFLQFSKEKGNDLMTRRGGFPGLKDGCRWCLCVERWKEALTASERLGDKVVPRVDLSATALDALKSVKLDDLKKYEYKP</sequence>
<evidence type="ECO:0000313" key="2">
    <source>
        <dbReference type="Proteomes" id="UP000322225"/>
    </source>
</evidence>
<accession>A0AAJ8LR76</accession>
<dbReference type="Pfam" id="PF09996">
    <property type="entry name" value="DUF2237"/>
    <property type="match status" value="1"/>
</dbReference>
<dbReference type="EMBL" id="CP144063">
    <property type="protein sequence ID" value="WWD22582.1"/>
    <property type="molecule type" value="Genomic_DNA"/>
</dbReference>
<keyword evidence="2" id="KW-1185">Reference proteome</keyword>